<dbReference type="PANTHER" id="PTHR28678">
    <property type="entry name" value="CODANIN-1"/>
    <property type="match status" value="1"/>
</dbReference>
<feature type="compositionally biased region" description="Low complexity" evidence="1">
    <location>
        <begin position="201"/>
        <end position="218"/>
    </location>
</feature>
<dbReference type="GO" id="GO:0006325">
    <property type="term" value="P:chromatin organization"/>
    <property type="evidence" value="ECO:0007669"/>
    <property type="project" value="TreeGrafter"/>
</dbReference>
<dbReference type="InterPro" id="IPR040031">
    <property type="entry name" value="Codanin-1"/>
</dbReference>
<sequence length="1029" mass="113451">MATLRALALTEIVSPEDLVKWLCRETVDESVKEKLDPYSSLKHDFVPEFLNKLREDTVPILENGVAQSPVKTPQSMVPAKQHRPRDRPGDGNRKARRSNLFSPAGKPNSRGDNRGRPTPKDSLEQDTASDSTSKPKSASDNASFSTVDNSPELHRSLLTQCADSSVRELDSSEVHNSHSRHFSHDPENVKQQSAALLSYPSSMDDSVVAGSSDSSFYSCNHGNGSELRPRDSTYADSVSGSSLSSASHHDSNSYHPRHHSGNDSRGGAKNPKHFLSPNAHSTPDRRRSSGRPTPSQALHLGDFLQGRRHDSTTDTSSDFSAVQGAPAGNCKGSKKKKKKQRSWLQNDASESSQSYSVASFDDFPPVSPVAVADLRKPSSIMSQNTLVSPVYNEIRARVGIPNSSSAGQASRRPGATGNSIAALDFTSDRNTAVAQTEMVNVVAEQQGDDSPGDTVHAWGKKAGPALNNSSPQDFPAFHNKGGNTDSEKENIDTAVSHEKQSAGNSYSKNEQKTLDNVINTRLDTAPLPSGKRDSTGPSSNLTIRKLSLNSVHKLEADLVFSPKPVDTVWNTTTSVWATTTTTRVSSGVELSSLPHGYMNGGRNHEEQESSANATSMSNAEVPERTVSPIKRIRLPDCGDQFKTPSKGGTAWPLSAGNLMSPCTPEKPALDGSMSVIKLVKASLLEVTHKPVLHLFVRLYSACIDAHLFPNLSMELYFLAQLLIAQTSEDDLPLEQENLADDIEDRNFFQTVHNVVYFAVCVLEKQTELLKRLDRSTLRLLSENERVRDFCPQLHQQIKVAFDNVEDHSNSSIHNNSMVETSFQSVLWNRRNFPDDKSFHLFKKQRDTFFFIKKEWEQKRGLAGWSLGTACDERIRTMFQVNELATHLCFAQLFVSQLIMSCKNQELISTKSDYKDISQLISLKTANPDKFQKLQERLMKPASCGGPCPTATFPGHQQFFHDFILCADSPHFYHHVADILLSRIQELNQMDFNNQAPRGTNSEVADKDPQLSHEEQEVGGGLGESEDTES</sequence>
<name>A0AAN9BD01_9CAEN</name>
<feature type="compositionally biased region" description="Basic residues" evidence="1">
    <location>
        <begin position="332"/>
        <end position="341"/>
    </location>
</feature>
<feature type="region of interest" description="Disordered" evidence="1">
    <location>
        <begin position="992"/>
        <end position="1029"/>
    </location>
</feature>
<feature type="compositionally biased region" description="Basic and acidic residues" evidence="1">
    <location>
        <begin position="165"/>
        <end position="188"/>
    </location>
</feature>
<feature type="compositionally biased region" description="Polar residues" evidence="1">
    <location>
        <begin position="125"/>
        <end position="149"/>
    </location>
</feature>
<evidence type="ECO:0000313" key="3">
    <source>
        <dbReference type="Proteomes" id="UP001374579"/>
    </source>
</evidence>
<organism evidence="2 3">
    <name type="scientific">Littorina saxatilis</name>
    <dbReference type="NCBI Taxonomy" id="31220"/>
    <lineage>
        <taxon>Eukaryota</taxon>
        <taxon>Metazoa</taxon>
        <taxon>Spiralia</taxon>
        <taxon>Lophotrochozoa</taxon>
        <taxon>Mollusca</taxon>
        <taxon>Gastropoda</taxon>
        <taxon>Caenogastropoda</taxon>
        <taxon>Littorinimorpha</taxon>
        <taxon>Littorinoidea</taxon>
        <taxon>Littorinidae</taxon>
        <taxon>Littorina</taxon>
    </lineage>
</organism>
<feature type="region of interest" description="Disordered" evidence="1">
    <location>
        <begin position="600"/>
        <end position="622"/>
    </location>
</feature>
<accession>A0AAN9BD01</accession>
<feature type="compositionally biased region" description="Polar residues" evidence="1">
    <location>
        <begin position="992"/>
        <end position="1002"/>
    </location>
</feature>
<keyword evidence="3" id="KW-1185">Reference proteome</keyword>
<dbReference type="EMBL" id="JBAMIC010000008">
    <property type="protein sequence ID" value="KAK7103212.1"/>
    <property type="molecule type" value="Genomic_DNA"/>
</dbReference>
<comment type="caution">
    <text evidence="2">The sequence shown here is derived from an EMBL/GenBank/DDBJ whole genome shotgun (WGS) entry which is preliminary data.</text>
</comment>
<dbReference type="Proteomes" id="UP001374579">
    <property type="component" value="Unassembled WGS sequence"/>
</dbReference>
<evidence type="ECO:0000313" key="2">
    <source>
        <dbReference type="EMBL" id="KAK7103212.1"/>
    </source>
</evidence>
<evidence type="ECO:0000256" key="1">
    <source>
        <dbReference type="SAM" id="MobiDB-lite"/>
    </source>
</evidence>
<feature type="compositionally biased region" description="Basic and acidic residues" evidence="1">
    <location>
        <begin position="1003"/>
        <end position="1015"/>
    </location>
</feature>
<feature type="compositionally biased region" description="Low complexity" evidence="1">
    <location>
        <begin position="349"/>
        <end position="359"/>
    </location>
</feature>
<feature type="compositionally biased region" description="Polar residues" evidence="1">
    <location>
        <begin position="609"/>
        <end position="618"/>
    </location>
</feature>
<feature type="compositionally biased region" description="Polar residues" evidence="1">
    <location>
        <begin position="65"/>
        <end position="75"/>
    </location>
</feature>
<dbReference type="AlphaFoldDB" id="A0AAN9BD01"/>
<dbReference type="GO" id="GO:0005634">
    <property type="term" value="C:nucleus"/>
    <property type="evidence" value="ECO:0007669"/>
    <property type="project" value="TreeGrafter"/>
</dbReference>
<proteinExistence type="predicted"/>
<reference evidence="2 3" key="1">
    <citation type="submission" date="2024-02" db="EMBL/GenBank/DDBJ databases">
        <title>Chromosome-scale genome assembly of the rough periwinkle Littorina saxatilis.</title>
        <authorList>
            <person name="De Jode A."/>
            <person name="Faria R."/>
            <person name="Formenti G."/>
            <person name="Sims Y."/>
            <person name="Smith T.P."/>
            <person name="Tracey A."/>
            <person name="Wood J.M.D."/>
            <person name="Zagrodzka Z.B."/>
            <person name="Johannesson K."/>
            <person name="Butlin R.K."/>
            <person name="Leder E.H."/>
        </authorList>
    </citation>
    <scope>NUCLEOTIDE SEQUENCE [LARGE SCALE GENOMIC DNA]</scope>
    <source>
        <strain evidence="2">Snail1</strain>
        <tissue evidence="2">Muscle</tissue>
    </source>
</reference>
<feature type="compositionally biased region" description="Basic and acidic residues" evidence="1">
    <location>
        <begin position="109"/>
        <end position="123"/>
    </location>
</feature>
<gene>
    <name evidence="2" type="ORF">V1264_018163</name>
</gene>
<feature type="region of interest" description="Disordered" evidence="1">
    <location>
        <begin position="445"/>
        <end position="489"/>
    </location>
</feature>
<protein>
    <submittedName>
        <fullName evidence="2">Uncharacterized protein</fullName>
    </submittedName>
</protein>
<feature type="compositionally biased region" description="Low complexity" evidence="1">
    <location>
        <begin position="237"/>
        <end position="246"/>
    </location>
</feature>
<dbReference type="PANTHER" id="PTHR28678:SF1">
    <property type="entry name" value="CODANIN-1"/>
    <property type="match status" value="1"/>
</dbReference>
<feature type="region of interest" description="Disordered" evidence="1">
    <location>
        <begin position="63"/>
        <end position="362"/>
    </location>
</feature>